<accession>A0A2T4UUB8</accession>
<keyword evidence="1" id="KW-0812">Transmembrane</keyword>
<dbReference type="RefSeq" id="WP_107574660.1">
    <property type="nucleotide sequence ID" value="NZ_PZPL01000001.1"/>
</dbReference>
<protein>
    <submittedName>
        <fullName evidence="2">Uncharacterized protein</fullName>
    </submittedName>
</protein>
<feature type="transmembrane region" description="Helical" evidence="1">
    <location>
        <begin position="102"/>
        <end position="121"/>
    </location>
</feature>
<feature type="transmembrane region" description="Helical" evidence="1">
    <location>
        <begin position="183"/>
        <end position="203"/>
    </location>
</feature>
<feature type="transmembrane region" description="Helical" evidence="1">
    <location>
        <begin position="70"/>
        <end position="90"/>
    </location>
</feature>
<gene>
    <name evidence="2" type="ORF">C1I63_09890</name>
</gene>
<keyword evidence="1" id="KW-1133">Transmembrane helix</keyword>
<reference evidence="2 3" key="1">
    <citation type="submission" date="2018-03" db="EMBL/GenBank/DDBJ databases">
        <title>Bacteriophage NCPPB3778 and a type I-E CRISPR drive the evolution of the US Biological Select Agent, Rathayibacter toxicus.</title>
        <authorList>
            <person name="Davis E.W.II."/>
            <person name="Tabima J.F."/>
            <person name="Weisberg A.J."/>
            <person name="Dantas Lopes L."/>
            <person name="Wiseman M.S."/>
            <person name="Wiseman M.S."/>
            <person name="Pupko T."/>
            <person name="Belcher M.S."/>
            <person name="Sechler A.J."/>
            <person name="Tancos M.A."/>
            <person name="Schroeder B.K."/>
            <person name="Murray T.D."/>
            <person name="Luster D.G."/>
            <person name="Schneider W.L."/>
            <person name="Rogers E."/>
            <person name="Andreote F.D."/>
            <person name="Grunwald N.J."/>
            <person name="Putnam M.L."/>
            <person name="Chang J.H."/>
        </authorList>
    </citation>
    <scope>NUCLEOTIDE SEQUENCE [LARGE SCALE GENOMIC DNA]</scope>
    <source>
        <strain evidence="2 3">DSM 15933</strain>
    </source>
</reference>
<dbReference type="AlphaFoldDB" id="A0A2T4UUB8"/>
<evidence type="ECO:0000313" key="2">
    <source>
        <dbReference type="EMBL" id="PTL73130.1"/>
    </source>
</evidence>
<evidence type="ECO:0000256" key="1">
    <source>
        <dbReference type="SAM" id="Phobius"/>
    </source>
</evidence>
<organism evidence="2 3">
    <name type="scientific">Rathayibacter caricis DSM 15933</name>
    <dbReference type="NCBI Taxonomy" id="1328867"/>
    <lineage>
        <taxon>Bacteria</taxon>
        <taxon>Bacillati</taxon>
        <taxon>Actinomycetota</taxon>
        <taxon>Actinomycetes</taxon>
        <taxon>Micrococcales</taxon>
        <taxon>Microbacteriaceae</taxon>
        <taxon>Rathayibacter</taxon>
    </lineage>
</organism>
<dbReference type="Proteomes" id="UP000241085">
    <property type="component" value="Unassembled WGS sequence"/>
</dbReference>
<sequence>MSAERRYRRLLRWYPEDWRREHEEVVLGMLLDDADAAGRDGPDTGEAIGLVIGGIAQHTWRRNDRRRTTATALIVAAVLALLYAVTVTWSPSTAYAGYLGPFSNPTVLVASALAVAAGLALAGRTGAARLLAVASVAGLVVLVVAAERSGWMGPGVGVLALLAPPALSGALPPKGVRGAARDAAAAIGLVLVLIGAGIAASYSALLVELVASDVPLPAVDLEIAAFAVAAPLLALAARWPLSRRSRAAGAAT</sequence>
<dbReference type="EMBL" id="PZPL01000001">
    <property type="protein sequence ID" value="PTL73130.1"/>
    <property type="molecule type" value="Genomic_DNA"/>
</dbReference>
<keyword evidence="1" id="KW-0472">Membrane</keyword>
<feature type="transmembrane region" description="Helical" evidence="1">
    <location>
        <begin position="223"/>
        <end position="241"/>
    </location>
</feature>
<evidence type="ECO:0000313" key="3">
    <source>
        <dbReference type="Proteomes" id="UP000241085"/>
    </source>
</evidence>
<keyword evidence="3" id="KW-1185">Reference proteome</keyword>
<feature type="transmembrane region" description="Helical" evidence="1">
    <location>
        <begin position="128"/>
        <end position="145"/>
    </location>
</feature>
<proteinExistence type="predicted"/>
<name>A0A2T4UUB8_9MICO</name>
<feature type="transmembrane region" description="Helical" evidence="1">
    <location>
        <begin position="151"/>
        <end position="171"/>
    </location>
</feature>
<comment type="caution">
    <text evidence="2">The sequence shown here is derived from an EMBL/GenBank/DDBJ whole genome shotgun (WGS) entry which is preliminary data.</text>
</comment>